<evidence type="ECO:0000313" key="2">
    <source>
        <dbReference type="Proteomes" id="UP000325218"/>
    </source>
</evidence>
<reference evidence="1 2" key="1">
    <citation type="submission" date="2019-08" db="EMBL/GenBank/DDBJ databases">
        <title>Genome sequencing of Paenibacillus faecis DSM 23593(T).</title>
        <authorList>
            <person name="Kook J.-K."/>
            <person name="Park S.-N."/>
            <person name="Lim Y.K."/>
        </authorList>
    </citation>
    <scope>NUCLEOTIDE SEQUENCE [LARGE SCALE GENOMIC DNA]</scope>
    <source>
        <strain evidence="1 2">DSM 23593</strain>
    </source>
</reference>
<dbReference type="EMBL" id="VSDO01000002">
    <property type="protein sequence ID" value="TYA13513.1"/>
    <property type="molecule type" value="Genomic_DNA"/>
</dbReference>
<proteinExistence type="predicted"/>
<dbReference type="RefSeq" id="WP_148452263.1">
    <property type="nucleotide sequence ID" value="NZ_VSDO01000002.1"/>
</dbReference>
<gene>
    <name evidence="1" type="ORF">FRY98_12750</name>
</gene>
<protein>
    <submittedName>
        <fullName evidence="1">Uncharacterized protein</fullName>
    </submittedName>
</protein>
<sequence length="109" mass="12659">MGILKKKDLTSHDVFEFMQGRLSGTHWLEDSIYLTEETIAETQLVDYLTLTLRDFNYYGPTEVTQEEWNQIMQNVNASNSEIAKQLVNEIDEWAKNCFKSHSCFTICGI</sequence>
<accession>A0A5D0CUC4</accession>
<evidence type="ECO:0000313" key="1">
    <source>
        <dbReference type="EMBL" id="TYA13513.1"/>
    </source>
</evidence>
<dbReference type="OrthoDB" id="2618743at2"/>
<organism evidence="1 2">
    <name type="scientific">Paenibacillus faecis</name>
    <dbReference type="NCBI Taxonomy" id="862114"/>
    <lineage>
        <taxon>Bacteria</taxon>
        <taxon>Bacillati</taxon>
        <taxon>Bacillota</taxon>
        <taxon>Bacilli</taxon>
        <taxon>Bacillales</taxon>
        <taxon>Paenibacillaceae</taxon>
        <taxon>Paenibacillus</taxon>
    </lineage>
</organism>
<keyword evidence="2" id="KW-1185">Reference proteome</keyword>
<dbReference type="AlphaFoldDB" id="A0A5D0CUC4"/>
<dbReference type="Proteomes" id="UP000325218">
    <property type="component" value="Unassembled WGS sequence"/>
</dbReference>
<comment type="caution">
    <text evidence="1">The sequence shown here is derived from an EMBL/GenBank/DDBJ whole genome shotgun (WGS) entry which is preliminary data.</text>
</comment>
<name>A0A5D0CUC4_9BACL</name>